<feature type="chain" id="PRO_5013688118" evidence="2">
    <location>
        <begin position="17"/>
        <end position="455"/>
    </location>
</feature>
<feature type="domain" description="HYR" evidence="3">
    <location>
        <begin position="8"/>
        <end position="91"/>
    </location>
</feature>
<feature type="domain" description="HYR" evidence="3">
    <location>
        <begin position="363"/>
        <end position="446"/>
    </location>
</feature>
<protein>
    <submittedName>
        <fullName evidence="4">Hyalin</fullName>
    </submittedName>
</protein>
<comment type="caution">
    <text evidence="4">The sequence shown here is derived from an EMBL/GenBank/DDBJ whole genome shotgun (WGS) entry which is preliminary data.</text>
</comment>
<feature type="signal peptide" evidence="2">
    <location>
        <begin position="1"/>
        <end position="16"/>
    </location>
</feature>
<dbReference type="InterPro" id="IPR003410">
    <property type="entry name" value="HYR_dom"/>
</dbReference>
<keyword evidence="1" id="KW-0677">Repeat</keyword>
<keyword evidence="5" id="KW-1185">Reference proteome</keyword>
<reference evidence="4 5" key="1">
    <citation type="journal article" date="2017" name="PLoS Biol.">
        <title>The sea cucumber genome provides insights into morphological evolution and visceral regeneration.</title>
        <authorList>
            <person name="Zhang X."/>
            <person name="Sun L."/>
            <person name="Yuan J."/>
            <person name="Sun Y."/>
            <person name="Gao Y."/>
            <person name="Zhang L."/>
            <person name="Li S."/>
            <person name="Dai H."/>
            <person name="Hamel J.F."/>
            <person name="Liu C."/>
            <person name="Yu Y."/>
            <person name="Liu S."/>
            <person name="Lin W."/>
            <person name="Guo K."/>
            <person name="Jin S."/>
            <person name="Xu P."/>
            <person name="Storey K.B."/>
            <person name="Huan P."/>
            <person name="Zhang T."/>
            <person name="Zhou Y."/>
            <person name="Zhang J."/>
            <person name="Lin C."/>
            <person name="Li X."/>
            <person name="Xing L."/>
            <person name="Huo D."/>
            <person name="Sun M."/>
            <person name="Wang L."/>
            <person name="Mercier A."/>
            <person name="Li F."/>
            <person name="Yang H."/>
            <person name="Xiang J."/>
        </authorList>
    </citation>
    <scope>NUCLEOTIDE SEQUENCE [LARGE SCALE GENOMIC DNA]</scope>
    <source>
        <strain evidence="4">Shaxun</strain>
        <tissue evidence="4">Muscle</tissue>
    </source>
</reference>
<dbReference type="EMBL" id="MRZV01000021">
    <property type="protein sequence ID" value="PIK61976.1"/>
    <property type="molecule type" value="Genomic_DNA"/>
</dbReference>
<dbReference type="STRING" id="307972.A0A2G8LNZ7"/>
<gene>
    <name evidence="4" type="ORF">BSL78_01120</name>
</gene>
<dbReference type="PANTHER" id="PTHR24273:SF32">
    <property type="entry name" value="HYALIN"/>
    <property type="match status" value="1"/>
</dbReference>
<feature type="domain" description="HYR" evidence="3">
    <location>
        <begin position="196"/>
        <end position="279"/>
    </location>
</feature>
<organism evidence="4 5">
    <name type="scientific">Stichopus japonicus</name>
    <name type="common">Sea cucumber</name>
    <dbReference type="NCBI Taxonomy" id="307972"/>
    <lineage>
        <taxon>Eukaryota</taxon>
        <taxon>Metazoa</taxon>
        <taxon>Echinodermata</taxon>
        <taxon>Eleutherozoa</taxon>
        <taxon>Echinozoa</taxon>
        <taxon>Holothuroidea</taxon>
        <taxon>Aspidochirotacea</taxon>
        <taxon>Aspidochirotida</taxon>
        <taxon>Stichopodidae</taxon>
        <taxon>Apostichopus</taxon>
    </lineage>
</organism>
<dbReference type="OrthoDB" id="6515930at2759"/>
<dbReference type="PROSITE" id="PS50825">
    <property type="entry name" value="HYR"/>
    <property type="match status" value="5"/>
</dbReference>
<accession>A0A2G8LNZ7</accession>
<dbReference type="PANTHER" id="PTHR24273">
    <property type="entry name" value="FI04643P-RELATED"/>
    <property type="match status" value="1"/>
</dbReference>
<evidence type="ECO:0000256" key="1">
    <source>
        <dbReference type="ARBA" id="ARBA00022737"/>
    </source>
</evidence>
<dbReference type="Pfam" id="PF02494">
    <property type="entry name" value="HYR"/>
    <property type="match status" value="5"/>
</dbReference>
<evidence type="ECO:0000259" key="3">
    <source>
        <dbReference type="PROSITE" id="PS50825"/>
    </source>
</evidence>
<dbReference type="Proteomes" id="UP000230750">
    <property type="component" value="Unassembled WGS sequence"/>
</dbReference>
<feature type="domain" description="HYR" evidence="3">
    <location>
        <begin position="280"/>
        <end position="362"/>
    </location>
</feature>
<proteinExistence type="predicted"/>
<evidence type="ECO:0000256" key="2">
    <source>
        <dbReference type="SAM" id="SignalP"/>
    </source>
</evidence>
<evidence type="ECO:0000313" key="5">
    <source>
        <dbReference type="Proteomes" id="UP000230750"/>
    </source>
</evidence>
<keyword evidence="2" id="KW-0732">Signal</keyword>
<name>A0A2G8LNZ7_STIJA</name>
<evidence type="ECO:0000313" key="4">
    <source>
        <dbReference type="EMBL" id="PIK61976.1"/>
    </source>
</evidence>
<sequence>MIVLLFAVDTVAPIISLCPVEQTIQVELGVTSAVAFWVEPTATDVSGTATLLSRSNGPGESVPLGTTIVNYIFTDASSNTATCTFSITVSPVDTTPPVVVCTEDVPFEVELGTTGTIAVWTEPTATDISGVTSLTERSHSPGSFFSVGKTTVTYVFSDNTGNSATCIFCVCITTVDRTAPMCENVPMGPVGQVEVVDTTPPECTNLPNDIRQIVELGTAGTEVSWIEPTCFDLSGTGRISMQSATSPFFFSVGMMLVTYTCTDASSNQNTCSFTVTIETMDTTPPVVVCTEDVPFEVELGTTGTIAVWTEPTATDISGVTSLTERSHSPGSFFSVGKTTVTYVFSDNTGNSATCIFCVCITTVDTTPPTCANVPQGVSGVVELGVTGTLVDWVELTCEDQSGTAFVTERTHVPFSFFEVGMTTVTYTCTDTSGNSQLCPFVVTVITGNGGFQTWY</sequence>
<dbReference type="AlphaFoldDB" id="A0A2G8LNZ7"/>
<feature type="domain" description="HYR" evidence="3">
    <location>
        <begin position="92"/>
        <end position="174"/>
    </location>
</feature>